<sequence length="96" mass="10951">MKIESPEQKQEAIQRVREINQELSDKQIDNLTDELALLEEEKAEKVKEIDLKINSIKEEMKALKDARKGKEKELKSELAKIQAGLGEYAVKEALTA</sequence>
<gene>
    <name evidence="2" type="ORF">EHQ82_21445</name>
</gene>
<evidence type="ECO:0000313" key="2">
    <source>
        <dbReference type="EMBL" id="TGM10937.1"/>
    </source>
</evidence>
<protein>
    <submittedName>
        <fullName evidence="2">Uncharacterized protein</fullName>
    </submittedName>
</protein>
<dbReference type="RefSeq" id="WP_135629338.1">
    <property type="nucleotide sequence ID" value="NZ_RQGU01000167.1"/>
</dbReference>
<keyword evidence="1" id="KW-0175">Coiled coil</keyword>
<keyword evidence="3" id="KW-1185">Reference proteome</keyword>
<dbReference type="Proteomes" id="UP000298057">
    <property type="component" value="Unassembled WGS sequence"/>
</dbReference>
<evidence type="ECO:0000313" key="3">
    <source>
        <dbReference type="Proteomes" id="UP000298057"/>
    </source>
</evidence>
<reference evidence="3" key="1">
    <citation type="journal article" date="2019" name="PLoS Negl. Trop. Dis.">
        <title>Revisiting the worldwide diversity of Leptospira species in the environment.</title>
        <authorList>
            <person name="Vincent A.T."/>
            <person name="Schiettekatte O."/>
            <person name="Bourhy P."/>
            <person name="Veyrier F.J."/>
            <person name="Picardeau M."/>
        </authorList>
    </citation>
    <scope>NUCLEOTIDE SEQUENCE [LARGE SCALE GENOMIC DNA]</scope>
    <source>
        <strain evidence="3">201702406</strain>
    </source>
</reference>
<name>A0ABY2MXB4_9LEPT</name>
<dbReference type="EMBL" id="RQGU01000167">
    <property type="protein sequence ID" value="TGM10937.1"/>
    <property type="molecule type" value="Genomic_DNA"/>
</dbReference>
<accession>A0ABY2MXB4</accession>
<proteinExistence type="predicted"/>
<feature type="coiled-coil region" evidence="1">
    <location>
        <begin position="9"/>
        <end position="80"/>
    </location>
</feature>
<evidence type="ECO:0000256" key="1">
    <source>
        <dbReference type="SAM" id="Coils"/>
    </source>
</evidence>
<comment type="caution">
    <text evidence="2">The sequence shown here is derived from an EMBL/GenBank/DDBJ whole genome shotgun (WGS) entry which is preliminary data.</text>
</comment>
<organism evidence="2 3">
    <name type="scientific">Leptospira selangorensis</name>
    <dbReference type="NCBI Taxonomy" id="2484982"/>
    <lineage>
        <taxon>Bacteria</taxon>
        <taxon>Pseudomonadati</taxon>
        <taxon>Spirochaetota</taxon>
        <taxon>Spirochaetia</taxon>
        <taxon>Leptospirales</taxon>
        <taxon>Leptospiraceae</taxon>
        <taxon>Leptospira</taxon>
    </lineage>
</organism>